<keyword evidence="7" id="KW-0472">Membrane</keyword>
<name>A0A8B6M710_METTU</name>
<dbReference type="GO" id="GO:0005886">
    <property type="term" value="C:plasma membrane"/>
    <property type="evidence" value="ECO:0007669"/>
    <property type="project" value="TreeGrafter"/>
</dbReference>
<evidence type="ECO:0000256" key="7">
    <source>
        <dbReference type="RuleBase" id="RU364112"/>
    </source>
</evidence>
<feature type="chain" id="PRO_5033114664" description="Cytochrome c-type biogenesis protein" evidence="7">
    <location>
        <begin position="24"/>
        <end position="158"/>
    </location>
</feature>
<keyword evidence="11" id="KW-1185">Reference proteome</keyword>
<proteinExistence type="inferred from homology"/>
<comment type="similarity">
    <text evidence="1 7">Belongs to the CcmH/CycL/Ccl2/NrfF family.</text>
</comment>
<comment type="caution">
    <text evidence="10">The sequence shown here is derived from an EMBL/GenBank/DDBJ whole genome shotgun (WGS) entry which is preliminary data.</text>
</comment>
<evidence type="ECO:0000256" key="5">
    <source>
        <dbReference type="ARBA" id="ARBA00022748"/>
    </source>
</evidence>
<dbReference type="Gene3D" id="1.10.8.640">
    <property type="entry name" value="Cytochrome C biogenesis protein"/>
    <property type="match status" value="1"/>
</dbReference>
<sequence>MGFCLRKWALIAIVALSPLTARAVEPDEILPDAKLEARARSLSTQLRCMVCQNESIDDSGAPLAKDLRLLVRERLKAGDSDDQIRAYLVRRYGDFILLKPPFKVETALLWGGPFAILLVGGAAIFLNARRRRAAPPAAQPLSDSEGQRLKSLLDREAS</sequence>
<feature type="region of interest" description="Disordered" evidence="8">
    <location>
        <begin position="134"/>
        <end position="158"/>
    </location>
</feature>
<evidence type="ECO:0000256" key="3">
    <source>
        <dbReference type="ARBA" id="ARBA00022723"/>
    </source>
</evidence>
<feature type="compositionally biased region" description="Basic and acidic residues" evidence="8">
    <location>
        <begin position="145"/>
        <end position="158"/>
    </location>
</feature>
<dbReference type="InterPro" id="IPR005616">
    <property type="entry name" value="CcmH/CycL/Ccl2/NrfF_N"/>
</dbReference>
<dbReference type="CDD" id="cd16378">
    <property type="entry name" value="CcmH_N"/>
    <property type="match status" value="1"/>
</dbReference>
<reference evidence="10 11" key="1">
    <citation type="submission" date="2019-05" db="EMBL/GenBank/DDBJ databases">
        <authorList>
            <person name="Farhan Ul Haque M."/>
        </authorList>
    </citation>
    <scope>NUCLEOTIDE SEQUENCE [LARGE SCALE GENOMIC DNA]</scope>
    <source>
        <strain evidence="10">2</strain>
    </source>
</reference>
<keyword evidence="7" id="KW-0812">Transmembrane</keyword>
<dbReference type="GO" id="GO:0017004">
    <property type="term" value="P:cytochrome complex assembly"/>
    <property type="evidence" value="ECO:0007669"/>
    <property type="project" value="UniProtKB-KW"/>
</dbReference>
<evidence type="ECO:0000313" key="10">
    <source>
        <dbReference type="EMBL" id="VTZ50819.1"/>
    </source>
</evidence>
<dbReference type="InterPro" id="IPR051263">
    <property type="entry name" value="C-type_cytochrome_biogenesis"/>
</dbReference>
<evidence type="ECO:0000256" key="6">
    <source>
        <dbReference type="ARBA" id="ARBA00023004"/>
    </source>
</evidence>
<dbReference type="PANTHER" id="PTHR47870">
    <property type="entry name" value="CYTOCHROME C-TYPE BIOGENESIS PROTEIN CCMH"/>
    <property type="match status" value="1"/>
</dbReference>
<evidence type="ECO:0000256" key="2">
    <source>
        <dbReference type="ARBA" id="ARBA00022617"/>
    </source>
</evidence>
<feature type="transmembrane region" description="Helical" evidence="7">
    <location>
        <begin position="107"/>
        <end position="126"/>
    </location>
</feature>
<accession>A0A8B6M710</accession>
<evidence type="ECO:0000259" key="9">
    <source>
        <dbReference type="Pfam" id="PF03918"/>
    </source>
</evidence>
<keyword evidence="5" id="KW-0201">Cytochrome c-type biogenesis</keyword>
<keyword evidence="6 7" id="KW-0408">Iron</keyword>
<dbReference type="EMBL" id="CABFMQ020000087">
    <property type="protein sequence ID" value="VTZ50819.1"/>
    <property type="molecule type" value="Genomic_DNA"/>
</dbReference>
<dbReference type="GO" id="GO:0046872">
    <property type="term" value="F:metal ion binding"/>
    <property type="evidence" value="ECO:0007669"/>
    <property type="project" value="UniProtKB-KW"/>
</dbReference>
<comment type="function">
    <text evidence="7">Possible subunit of a heme lyase.</text>
</comment>
<evidence type="ECO:0000256" key="4">
    <source>
        <dbReference type="ARBA" id="ARBA00022729"/>
    </source>
</evidence>
<evidence type="ECO:0000313" key="11">
    <source>
        <dbReference type="Proteomes" id="UP000485880"/>
    </source>
</evidence>
<dbReference type="RefSeq" id="WP_174512788.1">
    <property type="nucleotide sequence ID" value="NZ_CABFMQ020000087.1"/>
</dbReference>
<protein>
    <recommendedName>
        <fullName evidence="7">Cytochrome c-type biogenesis protein</fullName>
    </recommendedName>
</protein>
<dbReference type="Pfam" id="PF03918">
    <property type="entry name" value="CcmH"/>
    <property type="match status" value="1"/>
</dbReference>
<dbReference type="PANTHER" id="PTHR47870:SF1">
    <property type="entry name" value="CYTOCHROME C-TYPE BIOGENESIS PROTEIN CCMH"/>
    <property type="match status" value="1"/>
</dbReference>
<evidence type="ECO:0000256" key="8">
    <source>
        <dbReference type="SAM" id="MobiDB-lite"/>
    </source>
</evidence>
<keyword evidence="7" id="KW-1133">Transmembrane helix</keyword>
<organism evidence="10 11">
    <name type="scientific">Methylocella tundrae</name>
    <dbReference type="NCBI Taxonomy" id="227605"/>
    <lineage>
        <taxon>Bacteria</taxon>
        <taxon>Pseudomonadati</taxon>
        <taxon>Pseudomonadota</taxon>
        <taxon>Alphaproteobacteria</taxon>
        <taxon>Hyphomicrobiales</taxon>
        <taxon>Beijerinckiaceae</taxon>
        <taxon>Methylocella</taxon>
    </lineage>
</organism>
<evidence type="ECO:0000256" key="1">
    <source>
        <dbReference type="ARBA" id="ARBA00010342"/>
    </source>
</evidence>
<feature type="domain" description="CcmH/CycL/Ccl2/NrfF N-terminal" evidence="9">
    <location>
        <begin position="12"/>
        <end position="153"/>
    </location>
</feature>
<gene>
    <name evidence="10" type="primary">ccmH</name>
    <name evidence="10" type="ORF">MPC4_30003</name>
</gene>
<dbReference type="Proteomes" id="UP000485880">
    <property type="component" value="Unassembled WGS sequence"/>
</dbReference>
<dbReference type="AlphaFoldDB" id="A0A8B6M710"/>
<feature type="signal peptide" evidence="7">
    <location>
        <begin position="1"/>
        <end position="23"/>
    </location>
</feature>
<keyword evidence="3 7" id="KW-0479">Metal-binding</keyword>
<dbReference type="InterPro" id="IPR038297">
    <property type="entry name" value="CcmH/CycL/NrfF/Ccl2_sf"/>
</dbReference>
<keyword evidence="2 7" id="KW-0349">Heme</keyword>
<keyword evidence="4 7" id="KW-0732">Signal</keyword>